<dbReference type="EMBL" id="JASMQC010000026">
    <property type="protein sequence ID" value="KAK1934157.1"/>
    <property type="molecule type" value="Genomic_DNA"/>
</dbReference>
<proteinExistence type="predicted"/>
<sequence length="178" mass="21123">MREYVKTLPKEALHFLNCYYPYEQGKSTIEPRSVRYCELNEALGARDLERRPYSRLCHSYILNGGSVDDIVDTTEEMNFLNTHTSYASDCDSIVIEGRNRGNLNLSDSDDSFDSEDYDDDYREARRCRDARRYNEERRERKEDIKRRIKEQYLRNSRGLMLPAKWQRECESRAAAHQA</sequence>
<name>A0AAD9G986_9STRA</name>
<keyword evidence="2" id="KW-1185">Reference proteome</keyword>
<dbReference type="AlphaFoldDB" id="A0AAD9G986"/>
<evidence type="ECO:0000313" key="1">
    <source>
        <dbReference type="EMBL" id="KAK1934157.1"/>
    </source>
</evidence>
<organism evidence="1 2">
    <name type="scientific">Phytophthora citrophthora</name>
    <dbReference type="NCBI Taxonomy" id="4793"/>
    <lineage>
        <taxon>Eukaryota</taxon>
        <taxon>Sar</taxon>
        <taxon>Stramenopiles</taxon>
        <taxon>Oomycota</taxon>
        <taxon>Peronosporomycetes</taxon>
        <taxon>Peronosporales</taxon>
        <taxon>Peronosporaceae</taxon>
        <taxon>Phytophthora</taxon>
    </lineage>
</organism>
<protein>
    <submittedName>
        <fullName evidence="1">Uncharacterized protein</fullName>
    </submittedName>
</protein>
<gene>
    <name evidence="1" type="ORF">P3T76_011360</name>
</gene>
<comment type="caution">
    <text evidence="1">The sequence shown here is derived from an EMBL/GenBank/DDBJ whole genome shotgun (WGS) entry which is preliminary data.</text>
</comment>
<evidence type="ECO:0000313" key="2">
    <source>
        <dbReference type="Proteomes" id="UP001259832"/>
    </source>
</evidence>
<accession>A0AAD9G986</accession>
<reference evidence="1" key="1">
    <citation type="submission" date="2023-08" db="EMBL/GenBank/DDBJ databases">
        <title>Reference Genome Resource for the Citrus Pathogen Phytophthora citrophthora.</title>
        <authorList>
            <person name="Moller H."/>
            <person name="Coetzee B."/>
            <person name="Rose L.J."/>
            <person name="Van Niekerk J.M."/>
        </authorList>
    </citation>
    <scope>NUCLEOTIDE SEQUENCE</scope>
    <source>
        <strain evidence="1">STE-U-9442</strain>
    </source>
</reference>
<dbReference type="Proteomes" id="UP001259832">
    <property type="component" value="Unassembled WGS sequence"/>
</dbReference>